<dbReference type="InterPro" id="IPR039426">
    <property type="entry name" value="TonB-dep_rcpt-like"/>
</dbReference>
<dbReference type="SUPFAM" id="SSF49464">
    <property type="entry name" value="Carboxypeptidase regulatory domain-like"/>
    <property type="match status" value="1"/>
</dbReference>
<evidence type="ECO:0000256" key="6">
    <source>
        <dbReference type="ARBA" id="ARBA00023237"/>
    </source>
</evidence>
<dbReference type="Pfam" id="PF07715">
    <property type="entry name" value="Plug"/>
    <property type="match status" value="1"/>
</dbReference>
<name>A0ABW9KHW4_9BACT</name>
<evidence type="ECO:0000256" key="1">
    <source>
        <dbReference type="ARBA" id="ARBA00004571"/>
    </source>
</evidence>
<dbReference type="Gene3D" id="2.60.40.1120">
    <property type="entry name" value="Carboxypeptidase-like, regulatory domain"/>
    <property type="match status" value="1"/>
</dbReference>
<evidence type="ECO:0000256" key="4">
    <source>
        <dbReference type="ARBA" id="ARBA00022692"/>
    </source>
</evidence>
<evidence type="ECO:0000259" key="8">
    <source>
        <dbReference type="Pfam" id="PF07715"/>
    </source>
</evidence>
<keyword evidence="2" id="KW-0813">Transport</keyword>
<comment type="subcellular location">
    <subcellularLocation>
        <location evidence="1">Cell outer membrane</location>
        <topology evidence="1">Multi-pass membrane protein</topology>
    </subcellularLocation>
</comment>
<evidence type="ECO:0000259" key="9">
    <source>
        <dbReference type="Pfam" id="PF25183"/>
    </source>
</evidence>
<organism evidence="10 11">
    <name type="scientific">Terriglobus aquaticus</name>
    <dbReference type="NCBI Taxonomy" id="940139"/>
    <lineage>
        <taxon>Bacteria</taxon>
        <taxon>Pseudomonadati</taxon>
        <taxon>Acidobacteriota</taxon>
        <taxon>Terriglobia</taxon>
        <taxon>Terriglobales</taxon>
        <taxon>Acidobacteriaceae</taxon>
        <taxon>Terriglobus</taxon>
    </lineage>
</organism>
<dbReference type="Pfam" id="PF25183">
    <property type="entry name" value="OMP_b-brl_4"/>
    <property type="match status" value="1"/>
</dbReference>
<keyword evidence="5" id="KW-0472">Membrane</keyword>
<dbReference type="PANTHER" id="PTHR30069:SF46">
    <property type="entry name" value="OAR PROTEIN"/>
    <property type="match status" value="1"/>
</dbReference>
<keyword evidence="4" id="KW-0812">Transmembrane</keyword>
<dbReference type="InterPro" id="IPR057601">
    <property type="entry name" value="Oar-like_b-barrel"/>
</dbReference>
<protein>
    <submittedName>
        <fullName evidence="10">Carboxypeptidase regulatory-like domain-containing protein</fullName>
    </submittedName>
</protein>
<feature type="domain" description="TonB-dependent receptor plug" evidence="8">
    <location>
        <begin position="167"/>
        <end position="235"/>
    </location>
</feature>
<evidence type="ECO:0000313" key="11">
    <source>
        <dbReference type="Proteomes" id="UP001634747"/>
    </source>
</evidence>
<keyword evidence="7" id="KW-0732">Signal</keyword>
<proteinExistence type="predicted"/>
<dbReference type="RefSeq" id="WP_409446076.1">
    <property type="nucleotide sequence ID" value="NZ_JBJYXY010000001.1"/>
</dbReference>
<dbReference type="InterPro" id="IPR012910">
    <property type="entry name" value="Plug_dom"/>
</dbReference>
<evidence type="ECO:0000256" key="7">
    <source>
        <dbReference type="SAM" id="SignalP"/>
    </source>
</evidence>
<feature type="signal peptide" evidence="7">
    <location>
        <begin position="1"/>
        <end position="19"/>
    </location>
</feature>
<keyword evidence="11" id="KW-1185">Reference proteome</keyword>
<feature type="domain" description="TonB-dependent transporter Oar-like beta-barrel" evidence="9">
    <location>
        <begin position="244"/>
        <end position="1129"/>
    </location>
</feature>
<comment type="caution">
    <text evidence="10">The sequence shown here is derived from an EMBL/GenBank/DDBJ whole genome shotgun (WGS) entry which is preliminary data.</text>
</comment>
<reference evidence="10 11" key="1">
    <citation type="submission" date="2024-12" db="EMBL/GenBank/DDBJ databases">
        <authorList>
            <person name="Lee Y."/>
        </authorList>
    </citation>
    <scope>NUCLEOTIDE SEQUENCE [LARGE SCALE GENOMIC DNA]</scope>
    <source>
        <strain evidence="10 11">03SUJ4</strain>
    </source>
</reference>
<dbReference type="Proteomes" id="UP001634747">
    <property type="component" value="Unassembled WGS sequence"/>
</dbReference>
<dbReference type="Gene3D" id="2.40.170.20">
    <property type="entry name" value="TonB-dependent receptor, beta-barrel domain"/>
    <property type="match status" value="1"/>
</dbReference>
<evidence type="ECO:0000256" key="3">
    <source>
        <dbReference type="ARBA" id="ARBA00022452"/>
    </source>
</evidence>
<evidence type="ECO:0000256" key="5">
    <source>
        <dbReference type="ARBA" id="ARBA00023136"/>
    </source>
</evidence>
<evidence type="ECO:0000256" key="2">
    <source>
        <dbReference type="ARBA" id="ARBA00022448"/>
    </source>
</evidence>
<dbReference type="PANTHER" id="PTHR30069">
    <property type="entry name" value="TONB-DEPENDENT OUTER MEMBRANE RECEPTOR"/>
    <property type="match status" value="1"/>
</dbReference>
<dbReference type="EMBL" id="JBJYXY010000001">
    <property type="protein sequence ID" value="MFN2975395.1"/>
    <property type="molecule type" value="Genomic_DNA"/>
</dbReference>
<dbReference type="InterPro" id="IPR008969">
    <property type="entry name" value="CarboxyPept-like_regulatory"/>
</dbReference>
<dbReference type="InterPro" id="IPR036942">
    <property type="entry name" value="Beta-barrel_TonB_sf"/>
</dbReference>
<evidence type="ECO:0000313" key="10">
    <source>
        <dbReference type="EMBL" id="MFN2975395.1"/>
    </source>
</evidence>
<gene>
    <name evidence="10" type="ORF">ACK2TP_06445</name>
</gene>
<keyword evidence="3" id="KW-1134">Transmembrane beta strand</keyword>
<feature type="chain" id="PRO_5045853290" evidence="7">
    <location>
        <begin position="20"/>
        <end position="1136"/>
    </location>
</feature>
<keyword evidence="6" id="KW-0998">Cell outer membrane</keyword>
<accession>A0ABW9KHW4</accession>
<dbReference type="SUPFAM" id="SSF56935">
    <property type="entry name" value="Porins"/>
    <property type="match status" value="1"/>
</dbReference>
<sequence>MFVVPIAIAAVSASLPAQTITGSVNGTVTDASGAALPNAQITVTNVDTNVSSKTQTAGDGVYNLRFLQVGRYKVTVEAPGFAPQILGPFSLEAGQDAKFDAKLGVAGNAQNVDVSASLAPLLNTESGELGTTLDTHAIDNTPLVGRNFSSLTVFTAGAVATNPTDFTGVNAIERSTGGGGQVSVNGNRQQANNYLLDGIEINETINNTIGYNPSPDALDQVRVISANAQAEYGNVNGGDIVALTKSGTNRFHGYGFYYVNDDSITANSWANNLNKIAKSSFTSNIFGGGIGGPILKDKLFFFADYSGNRYHLGGPAVSSVATARMRAGDFGELLDPNLSTQPTQLYNSLVPGAPAYLNNRLPVTAVSPAARYLFSHPELYPLPNKAAVAGTVISGNYVGASKKRIFNDQFDVKVDYHYHDKDQFFVRYSQSTAGDTNTNPLAITFPTASTYPTKGVAINEVHTFSPFIQNEARVGFFRTVWHQGLPVDSTGAFGLNGNSLLGVGIANTVPGFTAQVFNISPATNLGNSAIYSDNAMNNFTYADNLTIQRGSHVIKMGGQFIRYQQNSIYTGNDGAQGQMQYNGAFTARNSAGTPPPAGIKDTGFDVADFYLDRVYYAGRGTLAGHTGQRQWRDALFVQDDWKVSPTLTVNLGLRWEYDQPIYEVNNKEANLNLATGAIQIAGVGGNSRALYNSVWTNFMPRIGFSYNPVQRVVVRGGFGTTTYLEGTGANLRLTINPPFQTSLSYSAAIPSASSTGTSVTAATAFSSSSAACNNLTNPGCGGLFRAWDPNLRPSTVTEYSLTTEYQLSNSSSVQIGYVGEYGYHLIQAVNANQVYNSCFIGGQYVAYNSAACFAVNKAPYYQLVGQSGRVAKTASQAMFNYNALQATFRQRLKYGLQFTANYAYSRSLTNSLGFYGVAGVSGNSAYAADPRNNTIEYGPAGTDTPHNLNFTMNYELPFGRGHAFGGNVNHLVDDVIGGWRLGVSGFVYAGFPTTITAPDNSFQNDGQQRATRYRPIKVVHRTTTNWFGTDPSAVPCQTAGVDNGVCAYGQPVVGAISQQRPNTERTPGYQQYDASAFKDFHIREGMSFTLRCDASNVFNIASYGNPTRAINSSTFGRITTTRSGPRTLQLAAKFNF</sequence>
<dbReference type="Pfam" id="PF13620">
    <property type="entry name" value="CarboxypepD_reg"/>
    <property type="match status" value="1"/>
</dbReference>